<feature type="region of interest" description="Disordered" evidence="11">
    <location>
        <begin position="1309"/>
        <end position="1329"/>
    </location>
</feature>
<feature type="domain" description="Kinesin motor" evidence="12">
    <location>
        <begin position="59"/>
        <end position="499"/>
    </location>
</feature>
<evidence type="ECO:0000256" key="9">
    <source>
        <dbReference type="PROSITE-ProRule" id="PRU00283"/>
    </source>
</evidence>
<evidence type="ECO:0000256" key="11">
    <source>
        <dbReference type="SAM" id="MobiDB-lite"/>
    </source>
</evidence>
<dbReference type="InterPro" id="IPR036961">
    <property type="entry name" value="Kinesin_motor_dom_sf"/>
</dbReference>
<dbReference type="GO" id="GO:0007018">
    <property type="term" value="P:microtubule-based movement"/>
    <property type="evidence" value="ECO:0007669"/>
    <property type="project" value="InterPro"/>
</dbReference>
<feature type="coiled-coil region" evidence="10">
    <location>
        <begin position="1531"/>
        <end position="1635"/>
    </location>
</feature>
<accession>A0AAJ7T187</accession>
<name>A0AAJ7T187_PETMA</name>
<feature type="compositionally biased region" description="Basic and acidic residues" evidence="11">
    <location>
        <begin position="2013"/>
        <end position="2022"/>
    </location>
</feature>
<evidence type="ECO:0000256" key="10">
    <source>
        <dbReference type="SAM" id="Coils"/>
    </source>
</evidence>
<dbReference type="InterPro" id="IPR001752">
    <property type="entry name" value="Kinesin_motor_dom"/>
</dbReference>
<evidence type="ECO:0000256" key="5">
    <source>
        <dbReference type="ARBA" id="ARBA00022840"/>
    </source>
</evidence>
<dbReference type="GO" id="GO:0005876">
    <property type="term" value="C:spindle microtubule"/>
    <property type="evidence" value="ECO:0007669"/>
    <property type="project" value="TreeGrafter"/>
</dbReference>
<feature type="compositionally biased region" description="Basic and acidic residues" evidence="11">
    <location>
        <begin position="1228"/>
        <end position="1239"/>
    </location>
</feature>
<dbReference type="GO" id="GO:0008574">
    <property type="term" value="F:plus-end-directed microtubule motor activity"/>
    <property type="evidence" value="ECO:0007669"/>
    <property type="project" value="TreeGrafter"/>
</dbReference>
<feature type="compositionally biased region" description="Basic and acidic residues" evidence="11">
    <location>
        <begin position="1393"/>
        <end position="1407"/>
    </location>
</feature>
<keyword evidence="13" id="KW-1185">Reference proteome</keyword>
<feature type="coiled-coil region" evidence="10">
    <location>
        <begin position="587"/>
        <end position="621"/>
    </location>
</feature>
<dbReference type="PANTHER" id="PTHR47970:SF29">
    <property type="entry name" value="KINESIN FAMILY MEMBER 20B"/>
    <property type="match status" value="1"/>
</dbReference>
<protein>
    <submittedName>
        <fullName evidence="14 15">Kinesin-like protein KIF20B isoform X1</fullName>
    </submittedName>
</protein>
<feature type="coiled-coil region" evidence="10">
    <location>
        <begin position="1021"/>
        <end position="1048"/>
    </location>
</feature>
<gene>
    <name evidence="14 15" type="primary">LOC116941381</name>
</gene>
<feature type="region of interest" description="Disordered" evidence="11">
    <location>
        <begin position="841"/>
        <end position="863"/>
    </location>
</feature>
<feature type="compositionally biased region" description="Acidic residues" evidence="11">
    <location>
        <begin position="1797"/>
        <end position="1810"/>
    </location>
</feature>
<comment type="subcellular location">
    <subcellularLocation>
        <location evidence="1">Cytoplasm</location>
        <location evidence="1">Cytoskeleton</location>
        <location evidence="1">Spindle</location>
    </subcellularLocation>
</comment>
<evidence type="ECO:0000256" key="3">
    <source>
        <dbReference type="ARBA" id="ARBA00022553"/>
    </source>
</evidence>
<proteinExistence type="inferred from homology"/>
<evidence type="ECO:0000259" key="12">
    <source>
        <dbReference type="PROSITE" id="PS50067"/>
    </source>
</evidence>
<organism evidence="13 14">
    <name type="scientific">Petromyzon marinus</name>
    <name type="common">Sea lamprey</name>
    <dbReference type="NCBI Taxonomy" id="7757"/>
    <lineage>
        <taxon>Eukaryota</taxon>
        <taxon>Metazoa</taxon>
        <taxon>Chordata</taxon>
        <taxon>Craniata</taxon>
        <taxon>Vertebrata</taxon>
        <taxon>Cyclostomata</taxon>
        <taxon>Hyperoartia</taxon>
        <taxon>Petromyzontiformes</taxon>
        <taxon>Petromyzontidae</taxon>
        <taxon>Petromyzon</taxon>
    </lineage>
</organism>
<feature type="coiled-coil region" evidence="10">
    <location>
        <begin position="772"/>
        <end position="799"/>
    </location>
</feature>
<evidence type="ECO:0000256" key="4">
    <source>
        <dbReference type="ARBA" id="ARBA00022741"/>
    </source>
</evidence>
<keyword evidence="6 10" id="KW-0175">Coiled coil</keyword>
<keyword evidence="7 9" id="KW-0505">Motor protein</keyword>
<evidence type="ECO:0000313" key="13">
    <source>
        <dbReference type="Proteomes" id="UP001318040"/>
    </source>
</evidence>
<dbReference type="Proteomes" id="UP001318040">
    <property type="component" value="Chromosome 11"/>
</dbReference>
<evidence type="ECO:0000256" key="8">
    <source>
        <dbReference type="ARBA" id="ARBA00023212"/>
    </source>
</evidence>
<dbReference type="RefSeq" id="XP_032808339.1">
    <property type="nucleotide sequence ID" value="XM_032952448.1"/>
</dbReference>
<feature type="region of interest" description="Disordered" evidence="11">
    <location>
        <begin position="1425"/>
        <end position="1475"/>
    </location>
</feature>
<dbReference type="Gene3D" id="3.40.850.10">
    <property type="entry name" value="Kinesin motor domain"/>
    <property type="match status" value="2"/>
</dbReference>
<keyword evidence="2" id="KW-0963">Cytoplasm</keyword>
<dbReference type="CTD" id="9585"/>
<dbReference type="InterPro" id="IPR047149">
    <property type="entry name" value="KIF11-like"/>
</dbReference>
<comment type="similarity">
    <text evidence="9">Belongs to the TRAFAC class myosin-kinesin ATPase superfamily. Kinesin family.</text>
</comment>
<feature type="coiled-coil region" evidence="10">
    <location>
        <begin position="1664"/>
        <end position="1716"/>
    </location>
</feature>
<evidence type="ECO:0000313" key="15">
    <source>
        <dbReference type="RefSeq" id="XP_032808339.1"/>
    </source>
</evidence>
<dbReference type="SMART" id="SM00129">
    <property type="entry name" value="KISc"/>
    <property type="match status" value="1"/>
</dbReference>
<feature type="region of interest" description="Disordered" evidence="11">
    <location>
        <begin position="2001"/>
        <end position="2032"/>
    </location>
</feature>
<dbReference type="GO" id="GO:0005524">
    <property type="term" value="F:ATP binding"/>
    <property type="evidence" value="ECO:0007669"/>
    <property type="project" value="UniProtKB-UniRule"/>
</dbReference>
<keyword evidence="8" id="KW-0206">Cytoskeleton</keyword>
<evidence type="ECO:0000313" key="14">
    <source>
        <dbReference type="RefSeq" id="XP_032808338.1"/>
    </source>
</evidence>
<keyword evidence="4 9" id="KW-0547">Nucleotide-binding</keyword>
<dbReference type="KEGG" id="pmrn:116941381"/>
<dbReference type="PROSITE" id="PS50067">
    <property type="entry name" value="KINESIN_MOTOR_2"/>
    <property type="match status" value="1"/>
</dbReference>
<feature type="binding site" evidence="9">
    <location>
        <begin position="153"/>
        <end position="160"/>
    </location>
    <ligand>
        <name>ATP</name>
        <dbReference type="ChEBI" id="CHEBI:30616"/>
    </ligand>
</feature>
<sequence>MANPSTFRYVESPCKDIDNVLESTTDIEYLPERRRLFPEFSVISPSEHTPPEDVDTREHLRVYARIKRVSGNSSEAMEESCVVVEGDGNLLLHVPSKNLSLKQGDRIEQTIQRFTFTQVYGPEVSQKEVFDNTVRPLVQEFLLGNNCLVFTYGVTNSGKTYTVQGTVKDGGLLPRTLDLLFNSLQGHVCSVPEYKPYRSSEVLHLDPRTIVEEQAAQSALLALAKKANRSLLDLDKTNGKSLTSTDGTLQESIMFGGPSQSLNELESRKAISDCVSLEPSENERIYSVWVAFYEIYNELIYDLLDFTPATRLAQRHILHMAEDQHKGPFIKDIKWVQVHNVIEVLTLLNAGRKNQSFASTKLNLNSSRSHSIFTIRLIRLEKGAKPEVTAINEFSICDLAGSERSSRTHNVADRLQEACNINTSLLALGKCITALRFNQQANRLNSRVVPFRESKLTRLFQVYLLGRGKTCMVVNINPSTSWYTENLNVLRFSAIAKQVLTHFPDRLGKRTQADCSSMIVSADGAVVPEKRARAGASRTASVACSRATIAKLVAAAGAATANAAVKPIQEAGGEAEGTDSVVDENCSEVNLDENDDQEMEVDRLKEELRKEREDRKLDEWRIRGEISSHLEYLDNLDEQQRKNNERTYEHMEDIWERRTKLLEETWKRYHEREMRELQETFKADKDLVPIERLEAETEKLREKAELAEQQAKRILELEATLVGLQQDVRALREAGEESRRQLELLPDSPVLKAQRMDLGTLKEANRELKVTLEEAGETFEKNRKEIKSLKQRSVKLEEELSTKDLLIEELRVSLASRDKQLSSKLSELASLKATEKQLRGPAFGKTQAQATPSKPQWQGDLSTNRTHIPKSLPAIRPLTQRSHGNVHQCGSAFENTQNVSPRLAQVLREVQLQSANKRGGAPGSEPAGCDDVCLSEALGDAERARAELREALEKASRLHAENSELLARCGQQEEHKQRLESDLAALRETLGKRGVDERLCDAEAKTNPAGARVSQELHRTKRELLEVMRTLSSKNKELEAVQADLEEVGILKAQNGQLAAECALQAVTLCEQAQALVALDRRLEGSCAELREKTATLSATEGAVAGLQAELAESRRELREERDRLEVARDAAEREASSSRRDLAEVKAELADLLAQLGDARREAAEKIAELEEARVRLAELGQLKTQNEELFNKSMHQADTLKEVTEDCENLRKELEQCLKVLRDKRGEADERTEDNDSKAAQTKAGAELAETRSKLAETRQELERATKKYEEAQKELADVRACANSGSGAGNFHRTMAALEERCERMAGQSDESESGVGTPRAEAPEREVKRLRELLAEHEAASAEAKARETRLRREAHMAQDALKAANRLMGEWEAKLSVSKVATASGQDGADRRCAPERTLVEKEEPESVALAEIAALERGAAEKEAEASGRRVEGAEGRVRAVPAREEASAPVAGTDGQNRGPIGASQATRAADVERLEATVAELAVEKEKLFFELSALREANGALCQELQVCEETMRTLESRLGTEETAERRAERARAEKAALEEELASVRAKLRGAAEESDDLREKLSDVRRQMQHVEKEMEMARAEKERSARLEQELEKVRTQGAQCMAGRDRQLQVLRRELQQEREKSPSPQAAATVVAARVEKRDDLEPVVTPLDSRWKEAQRELTSQLKEAEQRRNVEVKRWAAEREKLQKQIQEVESKKEQELRAWREERDLLASGLASEFDSLRTALAERDAEISRLNAVVAANAAAKAPGETEGSAAQPKGAPRRATESPPQRTSAVRRRRPEEEEVEEEEDEEEDKSLESRRRRNSKQPRLACPGDCDTVVLDRSDVSVDGGGHVPRFPRSQLAIHLSPLKQHQLLKSSAKVPSPQKASDEGRSGSRLMKLRSKTQLKGGCEQDGGASGKTVSAGTRLGAGNCGGDTGATGPMQRIGDFLQSSPTRLKSCAKQIASTFKSAEAVNATAADAAKTPPLGKRKCKRKLLKLEISSPMDFSSHTFVDNKQQNAEKESDHNTIMRQLRRRKQ</sequence>
<dbReference type="GO" id="GO:0090307">
    <property type="term" value="P:mitotic spindle assembly"/>
    <property type="evidence" value="ECO:0007669"/>
    <property type="project" value="TreeGrafter"/>
</dbReference>
<keyword evidence="3" id="KW-0597">Phosphoprotein</keyword>
<evidence type="ECO:0000256" key="2">
    <source>
        <dbReference type="ARBA" id="ARBA00022490"/>
    </source>
</evidence>
<feature type="region of interest" description="Disordered" evidence="11">
    <location>
        <begin position="1869"/>
        <end position="1894"/>
    </location>
</feature>
<evidence type="ECO:0000256" key="7">
    <source>
        <dbReference type="ARBA" id="ARBA00023175"/>
    </source>
</evidence>
<feature type="region of interest" description="Disordered" evidence="11">
    <location>
        <begin position="1756"/>
        <end position="1835"/>
    </location>
</feature>
<dbReference type="GO" id="GO:0005634">
    <property type="term" value="C:nucleus"/>
    <property type="evidence" value="ECO:0007669"/>
    <property type="project" value="TreeGrafter"/>
</dbReference>
<dbReference type="PRINTS" id="PR00380">
    <property type="entry name" value="KINESINHEAVY"/>
</dbReference>
<feature type="compositionally biased region" description="Polar residues" evidence="11">
    <location>
        <begin position="2001"/>
        <end position="2012"/>
    </location>
</feature>
<dbReference type="GO" id="GO:0072686">
    <property type="term" value="C:mitotic spindle"/>
    <property type="evidence" value="ECO:0007669"/>
    <property type="project" value="TreeGrafter"/>
</dbReference>
<keyword evidence="5 9" id="KW-0067">ATP-binding</keyword>
<feature type="region of interest" description="Disordered" evidence="11">
    <location>
        <begin position="1228"/>
        <end position="1249"/>
    </location>
</feature>
<feature type="compositionally biased region" description="Polar residues" evidence="11">
    <location>
        <begin position="846"/>
        <end position="863"/>
    </location>
</feature>
<dbReference type="GO" id="GO:0008017">
    <property type="term" value="F:microtubule binding"/>
    <property type="evidence" value="ECO:0007669"/>
    <property type="project" value="InterPro"/>
</dbReference>
<feature type="coiled-coil region" evidence="10">
    <location>
        <begin position="690"/>
        <end position="734"/>
    </location>
</feature>
<evidence type="ECO:0000256" key="1">
    <source>
        <dbReference type="ARBA" id="ARBA00004186"/>
    </source>
</evidence>
<reference evidence="14 15" key="1">
    <citation type="submission" date="2025-04" db="UniProtKB">
        <authorList>
            <consortium name="RefSeq"/>
        </authorList>
    </citation>
    <scope>IDENTIFICATION</scope>
    <source>
        <tissue evidence="14 15">Sperm</tissue>
    </source>
</reference>
<dbReference type="InterPro" id="IPR027417">
    <property type="entry name" value="P-loop_NTPase"/>
</dbReference>
<feature type="coiled-coil region" evidence="10">
    <location>
        <begin position="934"/>
        <end position="989"/>
    </location>
</feature>
<feature type="region of interest" description="Disordered" evidence="11">
    <location>
        <begin position="1386"/>
        <end position="1411"/>
    </location>
</feature>
<feature type="compositionally biased region" description="Basic and acidic residues" evidence="11">
    <location>
        <begin position="1425"/>
        <end position="1453"/>
    </location>
</feature>
<dbReference type="Pfam" id="PF00225">
    <property type="entry name" value="Kinesin"/>
    <property type="match status" value="1"/>
</dbReference>
<evidence type="ECO:0000256" key="6">
    <source>
        <dbReference type="ARBA" id="ARBA00023054"/>
    </source>
</evidence>
<dbReference type="GO" id="GO:0051231">
    <property type="term" value="P:spindle elongation"/>
    <property type="evidence" value="ECO:0007669"/>
    <property type="project" value="TreeGrafter"/>
</dbReference>
<dbReference type="SUPFAM" id="SSF52540">
    <property type="entry name" value="P-loop containing nucleoside triphosphate hydrolases"/>
    <property type="match status" value="1"/>
</dbReference>
<dbReference type="RefSeq" id="XP_032808338.1">
    <property type="nucleotide sequence ID" value="XM_032952447.1"/>
</dbReference>
<dbReference type="PANTHER" id="PTHR47970">
    <property type="entry name" value="KINESIN-LIKE PROTEIN KIF11"/>
    <property type="match status" value="1"/>
</dbReference>